<evidence type="ECO:0000313" key="3">
    <source>
        <dbReference type="Proteomes" id="UP000308730"/>
    </source>
</evidence>
<dbReference type="OrthoDB" id="2745253at2759"/>
<comment type="caution">
    <text evidence="2">The sequence shown here is derived from an EMBL/GenBank/DDBJ whole genome shotgun (WGS) entry which is preliminary data.</text>
</comment>
<feature type="compositionally biased region" description="Acidic residues" evidence="1">
    <location>
        <begin position="196"/>
        <end position="206"/>
    </location>
</feature>
<evidence type="ECO:0000313" key="2">
    <source>
        <dbReference type="EMBL" id="THH32864.1"/>
    </source>
</evidence>
<protein>
    <submittedName>
        <fullName evidence="2">Uncharacterized protein</fullName>
    </submittedName>
</protein>
<reference evidence="2 3" key="1">
    <citation type="submission" date="2019-02" db="EMBL/GenBank/DDBJ databases">
        <title>Genome sequencing of the rare red list fungi Antrodiella citrinella (Flaviporus citrinellus).</title>
        <authorList>
            <person name="Buettner E."/>
            <person name="Kellner H."/>
        </authorList>
    </citation>
    <scope>NUCLEOTIDE SEQUENCE [LARGE SCALE GENOMIC DNA]</scope>
    <source>
        <strain evidence="2 3">DSM 108506</strain>
    </source>
</reference>
<organism evidence="2 3">
    <name type="scientific">Antrodiella citrinella</name>
    <dbReference type="NCBI Taxonomy" id="2447956"/>
    <lineage>
        <taxon>Eukaryota</taxon>
        <taxon>Fungi</taxon>
        <taxon>Dikarya</taxon>
        <taxon>Basidiomycota</taxon>
        <taxon>Agaricomycotina</taxon>
        <taxon>Agaricomycetes</taxon>
        <taxon>Polyporales</taxon>
        <taxon>Steccherinaceae</taxon>
        <taxon>Antrodiella</taxon>
    </lineage>
</organism>
<sequence>MDNTIIGDTNASNRADSRLRFQAPPWEHVAGVLTQMQGTRVKRISMYMQKLSLDSLTGVVPFMKTVEHLVIYLAESWSALDALAPLVFVHLPNLKSFLLSDAPRFKYVDDNWGRFEYAVDSSVQKQILEGWDRNMAGEMRGNAWKLERVGFTALFAWNRQPDRSWLAEEATKDKTMWRNYEDDEDDSSESGSGSGSEEDSESEQSM</sequence>
<dbReference type="EMBL" id="SGPM01000014">
    <property type="protein sequence ID" value="THH32864.1"/>
    <property type="molecule type" value="Genomic_DNA"/>
</dbReference>
<gene>
    <name evidence="2" type="ORF">EUX98_g1351</name>
</gene>
<name>A0A4S4N1R7_9APHY</name>
<dbReference type="Proteomes" id="UP000308730">
    <property type="component" value="Unassembled WGS sequence"/>
</dbReference>
<proteinExistence type="predicted"/>
<accession>A0A4S4N1R7</accession>
<feature type="region of interest" description="Disordered" evidence="1">
    <location>
        <begin position="176"/>
        <end position="206"/>
    </location>
</feature>
<evidence type="ECO:0000256" key="1">
    <source>
        <dbReference type="SAM" id="MobiDB-lite"/>
    </source>
</evidence>
<keyword evidence="3" id="KW-1185">Reference proteome</keyword>
<dbReference type="AlphaFoldDB" id="A0A4S4N1R7"/>